<evidence type="ECO:0008006" key="6">
    <source>
        <dbReference type="Google" id="ProtNLM"/>
    </source>
</evidence>
<dbReference type="PANTHER" id="PTHR44943">
    <property type="entry name" value="CELLULOSE SYNTHASE OPERON PROTEIN C"/>
    <property type="match status" value="1"/>
</dbReference>
<feature type="coiled-coil region" evidence="3">
    <location>
        <begin position="180"/>
        <end position="207"/>
    </location>
</feature>
<accession>A0AAP1WF24</accession>
<proteinExistence type="predicted"/>
<reference evidence="4 5" key="1">
    <citation type="journal article" date="2020" name="Int. J. Syst. Evol. Microbiol.">
        <title>Tenacibaculum piscium sp. nov., isolated from skin ulcers of sea-farmed fish, and description of Tenacibaculum finnmarkense sp. nov. with subdivision into genomovars finnmarkense and ulcerans.</title>
        <authorList>
            <person name="Olsen A.B."/>
            <person name="Spilsberg B."/>
            <person name="Nilsen H.K."/>
            <person name="Lagesen K."/>
            <person name="Gulla S."/>
            <person name="Avendano-Herrera R."/>
            <person name="Irgang R."/>
            <person name="Duchaud E."/>
            <person name="Colquhoun D.J."/>
        </authorList>
    </citation>
    <scope>NUCLEOTIDE SEQUENCE [LARGE SCALE GENOMIC DNA]</scope>
    <source>
        <strain evidence="4 5">TNO037</strain>
    </source>
</reference>
<keyword evidence="5" id="KW-1185">Reference proteome</keyword>
<keyword evidence="2" id="KW-0802">TPR repeat</keyword>
<dbReference type="AlphaFoldDB" id="A0AAP1WF24"/>
<evidence type="ECO:0000313" key="5">
    <source>
        <dbReference type="Proteomes" id="UP000806077"/>
    </source>
</evidence>
<dbReference type="RefSeq" id="WP_145993637.1">
    <property type="nucleotide sequence ID" value="NZ_JAJHTB010000002.1"/>
</dbReference>
<evidence type="ECO:0000313" key="4">
    <source>
        <dbReference type="EMBL" id="MBE7693850.1"/>
    </source>
</evidence>
<evidence type="ECO:0000256" key="3">
    <source>
        <dbReference type="SAM" id="Coils"/>
    </source>
</evidence>
<sequence>MIIQILHKNSKPKKGKTIAQHVLLPFFLLFFTLFLNAQHSTTSTIASGKKDNSLFENNFFKALSQKALFNHKKAIEYLNNCNELLPNNEAVFFELSKNNLKLGRYIEALEYIELGLHIAPDNLWMLTHKVTILKKMANFENAIEVQEKIAKTHPKKKQELVYLHLKNSDILGAKRVLLELKEAKLLNSRLQKILKRLEENQKNNKTTIKKQPKKLANTTIGAVFENEKSFKNLRPLLLKLATNKHIDLLKYSTQGVALFPAQPFVYLMNGKALNNNKKHKKALQSLQNGIDFVIDNPQIEAKFYLEMARAYKSLKQLKKAADFKNKAAKILK</sequence>
<dbReference type="PANTHER" id="PTHR44943:SF8">
    <property type="entry name" value="TPR REPEAT-CONTAINING PROTEIN MJ0263"/>
    <property type="match status" value="1"/>
</dbReference>
<comment type="caution">
    <text evidence="4">The sequence shown here is derived from an EMBL/GenBank/DDBJ whole genome shotgun (WGS) entry which is preliminary data.</text>
</comment>
<protein>
    <recommendedName>
        <fullName evidence="6">Tetratricopeptide repeat protein</fullName>
    </recommendedName>
</protein>
<dbReference type="Proteomes" id="UP000806077">
    <property type="component" value="Unassembled WGS sequence"/>
</dbReference>
<dbReference type="InterPro" id="IPR011990">
    <property type="entry name" value="TPR-like_helical_dom_sf"/>
</dbReference>
<dbReference type="InterPro" id="IPR051685">
    <property type="entry name" value="Ycf3/AcsC/BcsC/TPR_MFPF"/>
</dbReference>
<name>A0AAP1WF24_9FLAO</name>
<dbReference type="SUPFAM" id="SSF48452">
    <property type="entry name" value="TPR-like"/>
    <property type="match status" value="2"/>
</dbReference>
<dbReference type="EMBL" id="WXXV01000001">
    <property type="protein sequence ID" value="MBE7693850.1"/>
    <property type="molecule type" value="Genomic_DNA"/>
</dbReference>
<evidence type="ECO:0000256" key="2">
    <source>
        <dbReference type="ARBA" id="ARBA00022803"/>
    </source>
</evidence>
<keyword evidence="3" id="KW-0175">Coiled coil</keyword>
<evidence type="ECO:0000256" key="1">
    <source>
        <dbReference type="ARBA" id="ARBA00022737"/>
    </source>
</evidence>
<dbReference type="Gene3D" id="1.25.40.10">
    <property type="entry name" value="Tetratricopeptide repeat domain"/>
    <property type="match status" value="2"/>
</dbReference>
<organism evidence="4 5">
    <name type="scientific">Tenacibaculum finnmarkense genomovar finnmarkense</name>
    <dbReference type="NCBI Taxonomy" id="1458503"/>
    <lineage>
        <taxon>Bacteria</taxon>
        <taxon>Pseudomonadati</taxon>
        <taxon>Bacteroidota</taxon>
        <taxon>Flavobacteriia</taxon>
        <taxon>Flavobacteriales</taxon>
        <taxon>Flavobacteriaceae</taxon>
        <taxon>Tenacibaculum</taxon>
        <taxon>Tenacibaculum finnmarkense</taxon>
    </lineage>
</organism>
<gene>
    <name evidence="4" type="ORF">F7645_00165</name>
</gene>
<keyword evidence="1" id="KW-0677">Repeat</keyword>